<feature type="transmembrane region" description="Helical" evidence="6">
    <location>
        <begin position="268"/>
        <end position="290"/>
    </location>
</feature>
<feature type="transmembrane region" description="Helical" evidence="6">
    <location>
        <begin position="7"/>
        <end position="30"/>
    </location>
</feature>
<feature type="transmembrane region" description="Helical" evidence="6">
    <location>
        <begin position="100"/>
        <end position="123"/>
    </location>
</feature>
<dbReference type="PANTHER" id="PTHR30576">
    <property type="entry name" value="COLANIC BIOSYNTHESIS UDP-GLUCOSE LIPID CARRIER TRANSFERASE"/>
    <property type="match status" value="1"/>
</dbReference>
<dbReference type="Gene3D" id="3.40.50.720">
    <property type="entry name" value="NAD(P)-binding Rossmann-like Domain"/>
    <property type="match status" value="1"/>
</dbReference>
<name>A0A0F9NJX4_9ZZZZ</name>
<evidence type="ECO:0000313" key="8">
    <source>
        <dbReference type="EMBL" id="KKM89135.1"/>
    </source>
</evidence>
<gene>
    <name evidence="8" type="ORF">LCGC14_1251700</name>
</gene>
<dbReference type="PANTHER" id="PTHR30576:SF0">
    <property type="entry name" value="UNDECAPRENYL-PHOSPHATE N-ACETYLGALACTOSAMINYL 1-PHOSPHATE TRANSFERASE-RELATED"/>
    <property type="match status" value="1"/>
</dbReference>
<proteinExistence type="predicted"/>
<evidence type="ECO:0000256" key="5">
    <source>
        <dbReference type="ARBA" id="ARBA00023136"/>
    </source>
</evidence>
<dbReference type="GO" id="GO:0016020">
    <property type="term" value="C:membrane"/>
    <property type="evidence" value="ECO:0007669"/>
    <property type="project" value="UniProtKB-SubCell"/>
</dbReference>
<evidence type="ECO:0000256" key="1">
    <source>
        <dbReference type="ARBA" id="ARBA00004141"/>
    </source>
</evidence>
<dbReference type="Pfam" id="PF13727">
    <property type="entry name" value="CoA_binding_3"/>
    <property type="match status" value="1"/>
</dbReference>
<reference evidence="8" key="1">
    <citation type="journal article" date="2015" name="Nature">
        <title>Complex archaea that bridge the gap between prokaryotes and eukaryotes.</title>
        <authorList>
            <person name="Spang A."/>
            <person name="Saw J.H."/>
            <person name="Jorgensen S.L."/>
            <person name="Zaremba-Niedzwiedzka K."/>
            <person name="Martijn J."/>
            <person name="Lind A.E."/>
            <person name="van Eijk R."/>
            <person name="Schleper C."/>
            <person name="Guy L."/>
            <person name="Ettema T.J."/>
        </authorList>
    </citation>
    <scope>NUCLEOTIDE SEQUENCE</scope>
</reference>
<evidence type="ECO:0000256" key="2">
    <source>
        <dbReference type="ARBA" id="ARBA00022679"/>
    </source>
</evidence>
<evidence type="ECO:0000259" key="7">
    <source>
        <dbReference type="Pfam" id="PF02397"/>
    </source>
</evidence>
<evidence type="ECO:0000256" key="4">
    <source>
        <dbReference type="ARBA" id="ARBA00022989"/>
    </source>
</evidence>
<feature type="transmembrane region" description="Helical" evidence="6">
    <location>
        <begin position="42"/>
        <end position="65"/>
    </location>
</feature>
<organism evidence="8">
    <name type="scientific">marine sediment metagenome</name>
    <dbReference type="NCBI Taxonomy" id="412755"/>
    <lineage>
        <taxon>unclassified sequences</taxon>
        <taxon>metagenomes</taxon>
        <taxon>ecological metagenomes</taxon>
    </lineage>
</organism>
<keyword evidence="5 6" id="KW-0472">Membrane</keyword>
<dbReference type="GO" id="GO:0016780">
    <property type="term" value="F:phosphotransferase activity, for other substituted phosphate groups"/>
    <property type="evidence" value="ECO:0007669"/>
    <property type="project" value="TreeGrafter"/>
</dbReference>
<dbReference type="Pfam" id="PF02397">
    <property type="entry name" value="Bac_transf"/>
    <property type="match status" value="1"/>
</dbReference>
<accession>A0A0F9NJX4</accession>
<evidence type="ECO:0000256" key="3">
    <source>
        <dbReference type="ARBA" id="ARBA00022692"/>
    </source>
</evidence>
<feature type="domain" description="Bacterial sugar transferase" evidence="7">
    <location>
        <begin position="263"/>
        <end position="444"/>
    </location>
</feature>
<dbReference type="InterPro" id="IPR003362">
    <property type="entry name" value="Bact_transf"/>
</dbReference>
<keyword evidence="2" id="KW-0808">Transferase</keyword>
<keyword evidence="3 6" id="KW-0812">Transmembrane</keyword>
<sequence length="450" mass="51215">MSKRNWLGLSIVIDLLVVNTAIIMAFYLRFLGYPPDFNFDAYTKLAAVISGTYFLSAYLSSVYSAQEVMSGRYFEPIIKSVTISWLLFGLVIWLSRSFAFPRLVFGLGWLITMILMFSWRFIASKVLTVDWPKQRILLVGLKPITRDIIIKLKSDKTWGYEVVGIVSNTTNKTELGNVPILGKKENIPSLIREHSIDRIIITEPLKAKILEKLAEMGIQDLKIEVVPDLYEILVGKVNYTTLTDIPLLELTNSNINPSYKIFKRLTDITIAVFGLFVLLPLVIIPAAILIRLTSKGPVFYRQERVGRNGNIFQMVKLRTMHQDAEKRTGPVMAKEDDIRVTKVGRFLRKYRLDEFPQLVSILKGEMSFVGPRPERPEFVEKFKREIPGYASRLSLQPGATGLAQISGSYASDAQNKLKFDLFYLYHRSYLLDIKIVLKTIKVMISGTGSH</sequence>
<dbReference type="EMBL" id="LAZR01006864">
    <property type="protein sequence ID" value="KKM89135.1"/>
    <property type="molecule type" value="Genomic_DNA"/>
</dbReference>
<evidence type="ECO:0000256" key="6">
    <source>
        <dbReference type="SAM" id="Phobius"/>
    </source>
</evidence>
<comment type="subcellular location">
    <subcellularLocation>
        <location evidence="1">Membrane</location>
        <topology evidence="1">Multi-pass membrane protein</topology>
    </subcellularLocation>
</comment>
<dbReference type="NCBIfam" id="TIGR03025">
    <property type="entry name" value="EPS_sugtrans"/>
    <property type="match status" value="1"/>
</dbReference>
<dbReference type="AlphaFoldDB" id="A0A0F9NJX4"/>
<comment type="caution">
    <text evidence="8">The sequence shown here is derived from an EMBL/GenBank/DDBJ whole genome shotgun (WGS) entry which is preliminary data.</text>
</comment>
<dbReference type="InterPro" id="IPR017475">
    <property type="entry name" value="EPS_sugar_tfrase"/>
</dbReference>
<keyword evidence="4 6" id="KW-1133">Transmembrane helix</keyword>
<protein>
    <recommendedName>
        <fullName evidence="7">Bacterial sugar transferase domain-containing protein</fullName>
    </recommendedName>
</protein>
<feature type="transmembrane region" description="Helical" evidence="6">
    <location>
        <begin position="77"/>
        <end position="94"/>
    </location>
</feature>